<evidence type="ECO:0000313" key="4">
    <source>
        <dbReference type="Proteomes" id="UP000335636"/>
    </source>
</evidence>
<organism evidence="3 4">
    <name type="scientific">Marmota monax</name>
    <name type="common">Woodchuck</name>
    <dbReference type="NCBI Taxonomy" id="9995"/>
    <lineage>
        <taxon>Eukaryota</taxon>
        <taxon>Metazoa</taxon>
        <taxon>Chordata</taxon>
        <taxon>Craniata</taxon>
        <taxon>Vertebrata</taxon>
        <taxon>Euteleostomi</taxon>
        <taxon>Mammalia</taxon>
        <taxon>Eutheria</taxon>
        <taxon>Euarchontoglires</taxon>
        <taxon>Glires</taxon>
        <taxon>Rodentia</taxon>
        <taxon>Sciuromorpha</taxon>
        <taxon>Sciuridae</taxon>
        <taxon>Xerinae</taxon>
        <taxon>Marmotini</taxon>
        <taxon>Marmota</taxon>
    </lineage>
</organism>
<evidence type="ECO:0000256" key="2">
    <source>
        <dbReference type="SAM" id="SignalP"/>
    </source>
</evidence>
<keyword evidence="2" id="KW-0732">Signal</keyword>
<dbReference type="Proteomes" id="UP000335636">
    <property type="component" value="Unassembled WGS sequence"/>
</dbReference>
<comment type="caution">
    <text evidence="3">The sequence shown here is derived from an EMBL/GenBank/DDBJ whole genome shotgun (WGS) entry which is preliminary data.</text>
</comment>
<protein>
    <submittedName>
        <fullName evidence="3">Uncharacterized protein</fullName>
    </submittedName>
</protein>
<dbReference type="EMBL" id="CABDUW010001271">
    <property type="protein sequence ID" value="VTJ80137.1"/>
    <property type="molecule type" value="Genomic_DNA"/>
</dbReference>
<dbReference type="AlphaFoldDB" id="A0A5E4CDV7"/>
<gene>
    <name evidence="3" type="ORF">MONAX_5E007854</name>
</gene>
<name>A0A5E4CDV7_MARMO</name>
<feature type="non-terminal residue" evidence="3">
    <location>
        <position position="1"/>
    </location>
</feature>
<feature type="signal peptide" evidence="2">
    <location>
        <begin position="1"/>
        <end position="30"/>
    </location>
</feature>
<feature type="region of interest" description="Disordered" evidence="1">
    <location>
        <begin position="36"/>
        <end position="73"/>
    </location>
</feature>
<evidence type="ECO:0000313" key="3">
    <source>
        <dbReference type="EMBL" id="VTJ80137.1"/>
    </source>
</evidence>
<sequence length="73" mass="7606">RLSMLPDRSSTLSGSIKLLFLALAVFVVLAQTSPGNQLRREKGKERKSGILGESLGNPGCVGGRTAHETAAVG</sequence>
<keyword evidence="4" id="KW-1185">Reference proteome</keyword>
<proteinExistence type="predicted"/>
<reference evidence="3" key="1">
    <citation type="submission" date="2019-04" db="EMBL/GenBank/DDBJ databases">
        <authorList>
            <person name="Alioto T."/>
            <person name="Alioto T."/>
        </authorList>
    </citation>
    <scope>NUCLEOTIDE SEQUENCE [LARGE SCALE GENOMIC DNA]</scope>
</reference>
<accession>A0A5E4CDV7</accession>
<feature type="compositionally biased region" description="Basic and acidic residues" evidence="1">
    <location>
        <begin position="38"/>
        <end position="48"/>
    </location>
</feature>
<feature type="chain" id="PRO_5022809017" evidence="2">
    <location>
        <begin position="31"/>
        <end position="73"/>
    </location>
</feature>
<evidence type="ECO:0000256" key="1">
    <source>
        <dbReference type="SAM" id="MobiDB-lite"/>
    </source>
</evidence>